<dbReference type="RefSeq" id="WP_348758277.1">
    <property type="nucleotide sequence ID" value="NZ_OZ026884.1"/>
</dbReference>
<protein>
    <submittedName>
        <fullName evidence="1">Uncharacterized protein</fullName>
    </submittedName>
</protein>
<reference evidence="1 2" key="1">
    <citation type="submission" date="2024-04" db="EMBL/GenBank/DDBJ databases">
        <authorList>
            <person name="Cremers G."/>
        </authorList>
    </citation>
    <scope>NUCLEOTIDE SEQUENCE [LARGE SCALE GENOMIC DNA]</scope>
    <source>
        <strain evidence="1">MeCH1-AG</strain>
    </source>
</reference>
<evidence type="ECO:0000313" key="2">
    <source>
        <dbReference type="Proteomes" id="UP001497493"/>
    </source>
</evidence>
<proteinExistence type="predicted"/>
<keyword evidence="2" id="KW-1185">Reference proteome</keyword>
<dbReference type="Proteomes" id="UP001497493">
    <property type="component" value="Chromosome"/>
</dbReference>
<organism evidence="1 2">
    <name type="scientific">Candidatus Methylocalor cossyra</name>
    <dbReference type="NCBI Taxonomy" id="3108543"/>
    <lineage>
        <taxon>Bacteria</taxon>
        <taxon>Pseudomonadati</taxon>
        <taxon>Pseudomonadota</taxon>
        <taxon>Gammaproteobacteria</taxon>
        <taxon>Methylococcales</taxon>
        <taxon>Methylococcaceae</taxon>
        <taxon>Candidatus Methylocalor</taxon>
    </lineage>
</organism>
<gene>
    <name evidence="1" type="ORF">MECH1_V1_3013</name>
</gene>
<name>A0ABP1CC41_9GAMM</name>
<dbReference type="EMBL" id="OZ026884">
    <property type="protein sequence ID" value="CAL1241789.1"/>
    <property type="molecule type" value="Genomic_DNA"/>
</dbReference>
<sequence>MKALPTRPETANRAARIYEVHEFIRFRPNDRWIPVSHYRTVYHRDGRISREALAESSILEHTIRAFQGHARPAAGVLLGLFHDVRDAQDCAEAIAAHHGRPVQVCGTQLTVTL</sequence>
<accession>A0ABP1CC41</accession>
<evidence type="ECO:0000313" key="1">
    <source>
        <dbReference type="EMBL" id="CAL1241789.1"/>
    </source>
</evidence>